<protein>
    <recommendedName>
        <fullName evidence="9">Proton-coupled folate transporter</fullName>
    </recommendedName>
</protein>
<dbReference type="AlphaFoldDB" id="A0ABD2NBU1"/>
<keyword evidence="3 6" id="KW-1133">Transmembrane helix</keyword>
<feature type="transmembrane region" description="Helical" evidence="6">
    <location>
        <begin position="107"/>
        <end position="127"/>
    </location>
</feature>
<comment type="caution">
    <text evidence="7">The sequence shown here is derived from an EMBL/GenBank/DDBJ whole genome shotgun (WGS) entry which is preliminary data.</text>
</comment>
<proteinExistence type="predicted"/>
<comment type="subcellular location">
    <subcellularLocation>
        <location evidence="1">Membrane</location>
        <topology evidence="1">Multi-pass membrane protein</topology>
    </subcellularLocation>
</comment>
<feature type="transmembrane region" description="Helical" evidence="6">
    <location>
        <begin position="461"/>
        <end position="482"/>
    </location>
</feature>
<dbReference type="InterPro" id="IPR036259">
    <property type="entry name" value="MFS_trans_sf"/>
</dbReference>
<feature type="transmembrane region" description="Helical" evidence="6">
    <location>
        <begin position="396"/>
        <end position="417"/>
    </location>
</feature>
<dbReference type="Proteomes" id="UP001516400">
    <property type="component" value="Unassembled WGS sequence"/>
</dbReference>
<sequence length="509" mass="57475">MSQAEAFLKGEANPQIVTIQNYKIKEIGPKHGLFKRIYFNVTVEPVVLLYILSSTMYQLTSQNLYLEKTCRVHLGYNVSVCDAMSERNESGYSSIEEAEVQKHVSKLFAFASFVQGFFPVCLMLFVGSWSDRHNRRKPLILVPILGEIVAVSLLILNTIYFEEIPVVFAAISTTLPPALTGGWPCLLLGVYSYISAVSDDNNKTAKVGACSSVQNLALIIGLGSAGLLLGPLGFLKVYSICFVMLLVALIYGYWRIEDTEIIHTSSTTKKEKGLLLDFFNIKYCIKTLVVFFRKGPNNRKWKLIVIIFVTILVQGAIQGEYAVTYLYTRYKFKWNEMDYSLFFTVHSVMDLIGSFIALVILSKYFGWKDASLGILALISTGSADLMYAFAPNYKVFYAGVLLDIFYTITYIALRSLMAKIVSPDELGQSNSVFGLCEALMPSVFGPLYTKVYAHSIEYFPGMYYFISLVMYTLAICFFIWLYKQTREDEVDGKQMKEIKARPSDDDEDE</sequence>
<evidence type="ECO:0000256" key="6">
    <source>
        <dbReference type="SAM" id="Phobius"/>
    </source>
</evidence>
<dbReference type="InterPro" id="IPR011701">
    <property type="entry name" value="MFS"/>
</dbReference>
<keyword evidence="4 6" id="KW-0472">Membrane</keyword>
<feature type="compositionally biased region" description="Basic and acidic residues" evidence="5">
    <location>
        <begin position="490"/>
        <end position="503"/>
    </location>
</feature>
<feature type="transmembrane region" description="Helical" evidence="6">
    <location>
        <begin position="303"/>
        <end position="327"/>
    </location>
</feature>
<organism evidence="7 8">
    <name type="scientific">Cryptolaemus montrouzieri</name>
    <dbReference type="NCBI Taxonomy" id="559131"/>
    <lineage>
        <taxon>Eukaryota</taxon>
        <taxon>Metazoa</taxon>
        <taxon>Ecdysozoa</taxon>
        <taxon>Arthropoda</taxon>
        <taxon>Hexapoda</taxon>
        <taxon>Insecta</taxon>
        <taxon>Pterygota</taxon>
        <taxon>Neoptera</taxon>
        <taxon>Endopterygota</taxon>
        <taxon>Coleoptera</taxon>
        <taxon>Polyphaga</taxon>
        <taxon>Cucujiformia</taxon>
        <taxon>Coccinelloidea</taxon>
        <taxon>Coccinellidae</taxon>
        <taxon>Scymninae</taxon>
        <taxon>Scymnini</taxon>
        <taxon>Cryptolaemus</taxon>
    </lineage>
</organism>
<evidence type="ECO:0000256" key="2">
    <source>
        <dbReference type="ARBA" id="ARBA00022692"/>
    </source>
</evidence>
<feature type="transmembrane region" description="Helical" evidence="6">
    <location>
        <begin position="235"/>
        <end position="254"/>
    </location>
</feature>
<feature type="transmembrane region" description="Helical" evidence="6">
    <location>
        <begin position="139"/>
        <end position="160"/>
    </location>
</feature>
<dbReference type="PANTHER" id="PTHR23507:SF1">
    <property type="entry name" value="FI18259P1-RELATED"/>
    <property type="match status" value="1"/>
</dbReference>
<evidence type="ECO:0008006" key="9">
    <source>
        <dbReference type="Google" id="ProtNLM"/>
    </source>
</evidence>
<dbReference type="EMBL" id="JABFTP020000083">
    <property type="protein sequence ID" value="KAL3275824.1"/>
    <property type="molecule type" value="Genomic_DNA"/>
</dbReference>
<feature type="transmembrane region" description="Helical" evidence="6">
    <location>
        <begin position="166"/>
        <end position="194"/>
    </location>
</feature>
<dbReference type="Gene3D" id="1.20.1250.20">
    <property type="entry name" value="MFS general substrate transporter like domains"/>
    <property type="match status" value="2"/>
</dbReference>
<gene>
    <name evidence="7" type="ORF">HHI36_020568</name>
</gene>
<feature type="transmembrane region" description="Helical" evidence="6">
    <location>
        <begin position="339"/>
        <end position="360"/>
    </location>
</feature>
<name>A0ABD2NBU1_9CUCU</name>
<reference evidence="7 8" key="1">
    <citation type="journal article" date="2021" name="BMC Biol.">
        <title>Horizontally acquired antibacterial genes associated with adaptive radiation of ladybird beetles.</title>
        <authorList>
            <person name="Li H.S."/>
            <person name="Tang X.F."/>
            <person name="Huang Y.H."/>
            <person name="Xu Z.Y."/>
            <person name="Chen M.L."/>
            <person name="Du X.Y."/>
            <person name="Qiu B.Y."/>
            <person name="Chen P.T."/>
            <person name="Zhang W."/>
            <person name="Slipinski A."/>
            <person name="Escalona H.E."/>
            <person name="Waterhouse R.M."/>
            <person name="Zwick A."/>
            <person name="Pang H."/>
        </authorList>
    </citation>
    <scope>NUCLEOTIDE SEQUENCE [LARGE SCALE GENOMIC DNA]</scope>
    <source>
        <strain evidence="7">SYSU2018</strain>
    </source>
</reference>
<evidence type="ECO:0000256" key="1">
    <source>
        <dbReference type="ARBA" id="ARBA00004141"/>
    </source>
</evidence>
<dbReference type="GO" id="GO:0016020">
    <property type="term" value="C:membrane"/>
    <property type="evidence" value="ECO:0007669"/>
    <property type="project" value="UniProtKB-SubCell"/>
</dbReference>
<evidence type="ECO:0000313" key="8">
    <source>
        <dbReference type="Proteomes" id="UP001516400"/>
    </source>
</evidence>
<dbReference type="Pfam" id="PF07690">
    <property type="entry name" value="MFS_1"/>
    <property type="match status" value="1"/>
</dbReference>
<evidence type="ECO:0000256" key="3">
    <source>
        <dbReference type="ARBA" id="ARBA00022989"/>
    </source>
</evidence>
<feature type="transmembrane region" description="Helical" evidence="6">
    <location>
        <begin position="37"/>
        <end position="57"/>
    </location>
</feature>
<evidence type="ECO:0000313" key="7">
    <source>
        <dbReference type="EMBL" id="KAL3275824.1"/>
    </source>
</evidence>
<keyword evidence="8" id="KW-1185">Reference proteome</keyword>
<dbReference type="SUPFAM" id="SSF103473">
    <property type="entry name" value="MFS general substrate transporter"/>
    <property type="match status" value="1"/>
</dbReference>
<keyword evidence="2 6" id="KW-0812">Transmembrane</keyword>
<feature type="region of interest" description="Disordered" evidence="5">
    <location>
        <begin position="490"/>
        <end position="509"/>
    </location>
</feature>
<accession>A0ABD2NBU1</accession>
<feature type="transmembrane region" description="Helical" evidence="6">
    <location>
        <begin position="206"/>
        <end position="229"/>
    </location>
</feature>
<evidence type="ECO:0000256" key="4">
    <source>
        <dbReference type="ARBA" id="ARBA00023136"/>
    </source>
</evidence>
<dbReference type="PANTHER" id="PTHR23507">
    <property type="entry name" value="ZGC:174356"/>
    <property type="match status" value="1"/>
</dbReference>
<evidence type="ECO:0000256" key="5">
    <source>
        <dbReference type="SAM" id="MobiDB-lite"/>
    </source>
</evidence>